<keyword evidence="3" id="KW-0732">Signal</keyword>
<dbReference type="GO" id="GO:0019808">
    <property type="term" value="F:polyamine binding"/>
    <property type="evidence" value="ECO:0007669"/>
    <property type="project" value="InterPro"/>
</dbReference>
<dbReference type="CDD" id="cd13590">
    <property type="entry name" value="PBP2_PotD_PotF_like"/>
    <property type="match status" value="1"/>
</dbReference>
<dbReference type="Gene3D" id="3.40.190.10">
    <property type="entry name" value="Periplasmic binding protein-like II"/>
    <property type="match status" value="2"/>
</dbReference>
<dbReference type="PIRSF" id="PIRSF019574">
    <property type="entry name" value="Periplasmic_polyamine_BP"/>
    <property type="match status" value="1"/>
</dbReference>
<evidence type="ECO:0000313" key="6">
    <source>
        <dbReference type="EMBL" id="MSR92138.1"/>
    </source>
</evidence>
<evidence type="ECO:0000256" key="5">
    <source>
        <dbReference type="PIRSR" id="PIRSR019574-1"/>
    </source>
</evidence>
<name>A0A7X2MZY0_9CLOT</name>
<evidence type="ECO:0000313" key="7">
    <source>
        <dbReference type="Proteomes" id="UP000460287"/>
    </source>
</evidence>
<keyword evidence="4" id="KW-0574">Periplasm</keyword>
<dbReference type="PROSITE" id="PS51257">
    <property type="entry name" value="PROKAR_LIPOPROTEIN"/>
    <property type="match status" value="1"/>
</dbReference>
<gene>
    <name evidence="6" type="ORF">FYJ33_12225</name>
</gene>
<dbReference type="PANTHER" id="PTHR30222">
    <property type="entry name" value="SPERMIDINE/PUTRESCINE-BINDING PERIPLASMIC PROTEIN"/>
    <property type="match status" value="1"/>
</dbReference>
<dbReference type="GO" id="GO:0015846">
    <property type="term" value="P:polyamine transport"/>
    <property type="evidence" value="ECO:0007669"/>
    <property type="project" value="InterPro"/>
</dbReference>
<dbReference type="InterPro" id="IPR006059">
    <property type="entry name" value="SBP"/>
</dbReference>
<dbReference type="PANTHER" id="PTHR30222:SF17">
    <property type="entry name" value="SPERMIDINE_PUTRESCINE-BINDING PERIPLASMIC PROTEIN"/>
    <property type="match status" value="1"/>
</dbReference>
<dbReference type="EMBL" id="VULX01000023">
    <property type="protein sequence ID" value="MSR92138.1"/>
    <property type="molecule type" value="Genomic_DNA"/>
</dbReference>
<evidence type="ECO:0000256" key="1">
    <source>
        <dbReference type="ARBA" id="ARBA00004418"/>
    </source>
</evidence>
<organism evidence="6 7">
    <name type="scientific">Inconstantimicrobium porci</name>
    <dbReference type="NCBI Taxonomy" id="2652291"/>
    <lineage>
        <taxon>Bacteria</taxon>
        <taxon>Bacillati</taxon>
        <taxon>Bacillota</taxon>
        <taxon>Clostridia</taxon>
        <taxon>Eubacteriales</taxon>
        <taxon>Clostridiaceae</taxon>
        <taxon>Inconstantimicrobium</taxon>
    </lineage>
</organism>
<reference evidence="6 7" key="1">
    <citation type="submission" date="2019-08" db="EMBL/GenBank/DDBJ databases">
        <title>In-depth cultivation of the pig gut microbiome towards novel bacterial diversity and tailored functional studies.</title>
        <authorList>
            <person name="Wylensek D."/>
            <person name="Hitch T.C.A."/>
            <person name="Clavel T."/>
        </authorList>
    </citation>
    <scope>NUCLEOTIDE SEQUENCE [LARGE SCALE GENOMIC DNA]</scope>
    <source>
        <strain evidence="6 7">WCA-383-APC-5B</strain>
    </source>
</reference>
<dbReference type="Proteomes" id="UP000460287">
    <property type="component" value="Unassembled WGS sequence"/>
</dbReference>
<keyword evidence="7" id="KW-1185">Reference proteome</keyword>
<sequence>MKEEINLKFTKKITLLLLVPIILISMLTGCSKSNSEKTVLHLFNAGDYIDEELLTKFKKETGIEVSMDIFETNEMMYQKVKSGDAGYDLIIPSDYMIEKMTKEGLLQKIDFSKVPNYKNIDDKYKNLSYDPKNEYSVPYFWGTLGIMYNKNLVKEPVTSWNILWDEKYKGKILMLDSVRDSMAVALADLGYSINTTNTDELNKAKDLLIKQRPLVKAYVGDEVKELMVREEAALALMYSGDYLTVKGENENLEYCIPEEGTNKWFDAMVIPKSAKNKEAAEKFINFMLDPENAKQNADAVTYATPNKEAMNLLEDNIKNNKLAYPDKSILDKCEVFKDLGEDIKKYDDVWFQVKSK</sequence>
<dbReference type="AlphaFoldDB" id="A0A7X2MZY0"/>
<dbReference type="InterPro" id="IPR001188">
    <property type="entry name" value="Sperm_putr-bd"/>
</dbReference>
<accession>A0A7X2MZY0</accession>
<evidence type="ECO:0000256" key="2">
    <source>
        <dbReference type="ARBA" id="ARBA00022448"/>
    </source>
</evidence>
<proteinExistence type="predicted"/>
<dbReference type="GO" id="GO:0042597">
    <property type="term" value="C:periplasmic space"/>
    <property type="evidence" value="ECO:0007669"/>
    <property type="project" value="UniProtKB-SubCell"/>
</dbReference>
<protein>
    <submittedName>
        <fullName evidence="6">Spermidine/putrescine ABC transporter substrate-binding protein</fullName>
    </submittedName>
</protein>
<keyword evidence="2" id="KW-0813">Transport</keyword>
<comment type="subcellular location">
    <subcellularLocation>
        <location evidence="1">Periplasm</location>
    </subcellularLocation>
</comment>
<dbReference type="Pfam" id="PF13416">
    <property type="entry name" value="SBP_bac_8"/>
    <property type="match status" value="1"/>
</dbReference>
<dbReference type="PRINTS" id="PR00909">
    <property type="entry name" value="SPERMDNBNDNG"/>
</dbReference>
<feature type="binding site" evidence="5">
    <location>
        <position position="95"/>
    </location>
    <ligand>
        <name>spermidine</name>
        <dbReference type="ChEBI" id="CHEBI:57834"/>
    </ligand>
</feature>
<dbReference type="SUPFAM" id="SSF53850">
    <property type="entry name" value="Periplasmic binding protein-like II"/>
    <property type="match status" value="1"/>
</dbReference>
<evidence type="ECO:0000256" key="4">
    <source>
        <dbReference type="ARBA" id="ARBA00022764"/>
    </source>
</evidence>
<evidence type="ECO:0000256" key="3">
    <source>
        <dbReference type="ARBA" id="ARBA00022729"/>
    </source>
</evidence>
<comment type="caution">
    <text evidence="6">The sequence shown here is derived from an EMBL/GenBank/DDBJ whole genome shotgun (WGS) entry which is preliminary data.</text>
</comment>